<dbReference type="eggNOG" id="COG0084">
    <property type="taxonomic scope" value="Bacteria"/>
</dbReference>
<dbReference type="GO" id="GO:0016788">
    <property type="term" value="F:hydrolase activity, acting on ester bonds"/>
    <property type="evidence" value="ECO:0007669"/>
    <property type="project" value="InterPro"/>
</dbReference>
<reference evidence="1 2" key="1">
    <citation type="submission" date="2013-12" db="EMBL/GenBank/DDBJ databases">
        <title>NBRP : Genome information of microbial organism related human and environment.</title>
        <authorList>
            <person name="Hattori M."/>
            <person name="Oshima K."/>
            <person name="Inaba H."/>
            <person name="Suda W."/>
            <person name="Sakamoto M."/>
            <person name="Iino T."/>
            <person name="Kitahara M."/>
            <person name="Oshida Y."/>
            <person name="Iida T."/>
            <person name="Kudo T."/>
            <person name="Itoh T."/>
            <person name="Ahmed I."/>
            <person name="Ohkuma M."/>
        </authorList>
    </citation>
    <scope>NUCLEOTIDE SEQUENCE [LARGE SCALE GENOMIC DNA]</scope>
    <source>
        <strain evidence="1 2">JCM 21738</strain>
    </source>
</reference>
<dbReference type="PANTHER" id="PTHR46124:SF2">
    <property type="entry name" value="D-AMINOACYL-TRNA DEACYLASE"/>
    <property type="match status" value="1"/>
</dbReference>
<keyword evidence="2" id="KW-1185">Reference proteome</keyword>
<dbReference type="SUPFAM" id="SSF51556">
    <property type="entry name" value="Metallo-dependent hydrolases"/>
    <property type="match status" value="1"/>
</dbReference>
<evidence type="ECO:0000313" key="2">
    <source>
        <dbReference type="Proteomes" id="UP000018949"/>
    </source>
</evidence>
<proteinExistence type="predicted"/>
<evidence type="ECO:0000313" key="1">
    <source>
        <dbReference type="EMBL" id="GAE47373.1"/>
    </source>
</evidence>
<dbReference type="GO" id="GO:0005829">
    <property type="term" value="C:cytosol"/>
    <property type="evidence" value="ECO:0007669"/>
    <property type="project" value="TreeGrafter"/>
</dbReference>
<comment type="caution">
    <text evidence="1">The sequence shown here is derived from an EMBL/GenBank/DDBJ whole genome shotgun (WGS) entry which is preliminary data.</text>
</comment>
<dbReference type="InterPro" id="IPR001130">
    <property type="entry name" value="TatD-like"/>
</dbReference>
<dbReference type="Gene3D" id="3.20.20.140">
    <property type="entry name" value="Metal-dependent hydrolases"/>
    <property type="match status" value="1"/>
</dbReference>
<accession>W4RU29</accession>
<dbReference type="Proteomes" id="UP000018949">
    <property type="component" value="Unassembled WGS sequence"/>
</dbReference>
<dbReference type="AlphaFoldDB" id="W4RU29"/>
<gene>
    <name evidence="1" type="ORF">JCM21738_4348</name>
</gene>
<organism evidence="1 2">
    <name type="scientific">Mesobacillus boroniphilus JCM 21738</name>
    <dbReference type="NCBI Taxonomy" id="1294265"/>
    <lineage>
        <taxon>Bacteria</taxon>
        <taxon>Bacillati</taxon>
        <taxon>Bacillota</taxon>
        <taxon>Bacilli</taxon>
        <taxon>Bacillales</taxon>
        <taxon>Bacillaceae</taxon>
        <taxon>Mesobacillus</taxon>
    </lineage>
</organism>
<dbReference type="InterPro" id="IPR032466">
    <property type="entry name" value="Metal_Hydrolase"/>
</dbReference>
<dbReference type="PANTHER" id="PTHR46124">
    <property type="entry name" value="D-AMINOACYL-TRNA DEACYLASE"/>
    <property type="match status" value="1"/>
</dbReference>
<dbReference type="EMBL" id="BAUW01000075">
    <property type="protein sequence ID" value="GAE47373.1"/>
    <property type="molecule type" value="Genomic_DNA"/>
</dbReference>
<protein>
    <submittedName>
        <fullName evidence="1">Deoxyribonuclease YcfH</fullName>
    </submittedName>
</protein>
<sequence>MVETDCPYLTPHPYRGKRNEPAYVKLVAEQIAELKGLTLEKVAEETAKNAKKLFGIK</sequence>
<name>W4RU29_9BACI</name>
<dbReference type="Pfam" id="PF01026">
    <property type="entry name" value="TatD_DNase"/>
    <property type="match status" value="1"/>
</dbReference>